<feature type="transmembrane region" description="Helical" evidence="6">
    <location>
        <begin position="134"/>
        <end position="153"/>
    </location>
</feature>
<dbReference type="Pfam" id="PF00892">
    <property type="entry name" value="EamA"/>
    <property type="match status" value="2"/>
</dbReference>
<keyword evidence="3 6" id="KW-0812">Transmembrane</keyword>
<dbReference type="InterPro" id="IPR000620">
    <property type="entry name" value="EamA_dom"/>
</dbReference>
<keyword evidence="5 6" id="KW-0472">Membrane</keyword>
<gene>
    <name evidence="8" type="ORF">GCM10011534_25480</name>
</gene>
<dbReference type="AlphaFoldDB" id="A0A917SYE1"/>
<feature type="transmembrane region" description="Helical" evidence="6">
    <location>
        <begin position="49"/>
        <end position="70"/>
    </location>
</feature>
<evidence type="ECO:0000256" key="5">
    <source>
        <dbReference type="ARBA" id="ARBA00023136"/>
    </source>
</evidence>
<feature type="transmembrane region" description="Helical" evidence="6">
    <location>
        <begin position="188"/>
        <end position="206"/>
    </location>
</feature>
<evidence type="ECO:0000313" key="9">
    <source>
        <dbReference type="Proteomes" id="UP000649829"/>
    </source>
</evidence>
<dbReference type="GO" id="GO:0016020">
    <property type="term" value="C:membrane"/>
    <property type="evidence" value="ECO:0007669"/>
    <property type="project" value="UniProtKB-SubCell"/>
</dbReference>
<reference evidence="8" key="1">
    <citation type="journal article" date="2014" name="Int. J. Syst. Evol. Microbiol.">
        <title>Complete genome sequence of Corynebacterium casei LMG S-19264T (=DSM 44701T), isolated from a smear-ripened cheese.</title>
        <authorList>
            <consortium name="US DOE Joint Genome Institute (JGI-PGF)"/>
            <person name="Walter F."/>
            <person name="Albersmeier A."/>
            <person name="Kalinowski J."/>
            <person name="Ruckert C."/>
        </authorList>
    </citation>
    <scope>NUCLEOTIDE SEQUENCE</scope>
    <source>
        <strain evidence="8">CGMCC 1.6293</strain>
    </source>
</reference>
<feature type="domain" description="EamA" evidence="7">
    <location>
        <begin position="16"/>
        <end position="148"/>
    </location>
</feature>
<evidence type="ECO:0000313" key="8">
    <source>
        <dbReference type="EMBL" id="GGM02520.1"/>
    </source>
</evidence>
<evidence type="ECO:0000256" key="4">
    <source>
        <dbReference type="ARBA" id="ARBA00022989"/>
    </source>
</evidence>
<name>A0A917SYE1_9RHOB</name>
<dbReference type="PANTHER" id="PTHR22911:SF6">
    <property type="entry name" value="SOLUTE CARRIER FAMILY 35 MEMBER G1"/>
    <property type="match status" value="1"/>
</dbReference>
<protein>
    <submittedName>
        <fullName evidence="8">Membrane protein</fullName>
    </submittedName>
</protein>
<sequence>MTPTSVWPMAQDNPLLGILLMIGFCVVAPMGDAVAKLLGESQPLGQMLIIRFAVQCVLLLPLVAVTGRAWRLSGRLLRLATLRTGLHILGIGMMFTALRYLPLADAVAIAFVMPFILLILGRYILGEEVGMRRLAACVIGFIGTLMVIQPSFAEVGLPALLPLGVAVNFAVFIMVTRQLAPHTDPIGLQMASGAIATLILVPAVLLMQPLGLQITDFAPIRGDDAVLLFAIGALGTTAHLLMTWSLRYAPSATLAPIQYLEIPVAAVIGFLIFDDWPDGLAAIGIVITVAAGLYIVMRERAIARAQPRAHAPLPPVPPEA</sequence>
<feature type="transmembrane region" description="Helical" evidence="6">
    <location>
        <begin position="82"/>
        <end position="101"/>
    </location>
</feature>
<dbReference type="PANTHER" id="PTHR22911">
    <property type="entry name" value="ACYL-MALONYL CONDENSING ENZYME-RELATED"/>
    <property type="match status" value="1"/>
</dbReference>
<evidence type="ECO:0000256" key="3">
    <source>
        <dbReference type="ARBA" id="ARBA00022692"/>
    </source>
</evidence>
<keyword evidence="4 6" id="KW-1133">Transmembrane helix</keyword>
<comment type="subcellular location">
    <subcellularLocation>
        <location evidence="1">Membrane</location>
        <topology evidence="1">Multi-pass membrane protein</topology>
    </subcellularLocation>
</comment>
<feature type="transmembrane region" description="Helical" evidence="6">
    <location>
        <begin position="226"/>
        <end position="246"/>
    </location>
</feature>
<dbReference type="InterPro" id="IPR037185">
    <property type="entry name" value="EmrE-like"/>
</dbReference>
<dbReference type="SUPFAM" id="SSF103481">
    <property type="entry name" value="Multidrug resistance efflux transporter EmrE"/>
    <property type="match status" value="2"/>
</dbReference>
<feature type="transmembrane region" description="Helical" evidence="6">
    <location>
        <begin position="279"/>
        <end position="297"/>
    </location>
</feature>
<feature type="transmembrane region" description="Helical" evidence="6">
    <location>
        <begin position="253"/>
        <end position="273"/>
    </location>
</feature>
<organism evidence="8 9">
    <name type="scientific">Pseudooceanicola nanhaiensis</name>
    <dbReference type="NCBI Taxonomy" id="375761"/>
    <lineage>
        <taxon>Bacteria</taxon>
        <taxon>Pseudomonadati</taxon>
        <taxon>Pseudomonadota</taxon>
        <taxon>Alphaproteobacteria</taxon>
        <taxon>Rhodobacterales</taxon>
        <taxon>Paracoccaceae</taxon>
        <taxon>Pseudooceanicola</taxon>
    </lineage>
</organism>
<reference evidence="8" key="2">
    <citation type="submission" date="2020-09" db="EMBL/GenBank/DDBJ databases">
        <authorList>
            <person name="Sun Q."/>
            <person name="Zhou Y."/>
        </authorList>
    </citation>
    <scope>NUCLEOTIDE SEQUENCE</scope>
    <source>
        <strain evidence="8">CGMCC 1.6293</strain>
    </source>
</reference>
<dbReference type="EMBL" id="BMLF01000002">
    <property type="protein sequence ID" value="GGM02520.1"/>
    <property type="molecule type" value="Genomic_DNA"/>
</dbReference>
<keyword evidence="9" id="KW-1185">Reference proteome</keyword>
<proteinExistence type="inferred from homology"/>
<dbReference type="Proteomes" id="UP000649829">
    <property type="component" value="Unassembled WGS sequence"/>
</dbReference>
<feature type="transmembrane region" description="Helical" evidence="6">
    <location>
        <begin position="107"/>
        <end position="125"/>
    </location>
</feature>
<evidence type="ECO:0000256" key="6">
    <source>
        <dbReference type="SAM" id="Phobius"/>
    </source>
</evidence>
<evidence type="ECO:0000259" key="7">
    <source>
        <dbReference type="Pfam" id="PF00892"/>
    </source>
</evidence>
<accession>A0A917SYE1</accession>
<feature type="domain" description="EamA" evidence="7">
    <location>
        <begin position="160"/>
        <end position="295"/>
    </location>
</feature>
<comment type="similarity">
    <text evidence="2">Belongs to the drug/metabolite transporter (DMT) superfamily. 10 TMS drug/metabolite exporter (DME) (TC 2.A.7.3) family.</text>
</comment>
<feature type="transmembrane region" description="Helical" evidence="6">
    <location>
        <begin position="159"/>
        <end position="176"/>
    </location>
</feature>
<comment type="caution">
    <text evidence="8">The sequence shown here is derived from an EMBL/GenBank/DDBJ whole genome shotgun (WGS) entry which is preliminary data.</text>
</comment>
<evidence type="ECO:0000256" key="1">
    <source>
        <dbReference type="ARBA" id="ARBA00004141"/>
    </source>
</evidence>
<evidence type="ECO:0000256" key="2">
    <source>
        <dbReference type="ARBA" id="ARBA00009853"/>
    </source>
</evidence>